<name>A0A2P5X049_GOSBA</name>
<accession>A0A2P5X049</accession>
<feature type="domain" description="Myb/SANT-like" evidence="1">
    <location>
        <begin position="12"/>
        <end position="83"/>
    </location>
</feature>
<dbReference type="PANTHER" id="PTHR46929">
    <property type="entry name" value="EXPRESSED PROTEIN"/>
    <property type="match status" value="1"/>
</dbReference>
<organism evidence="2 3">
    <name type="scientific">Gossypium barbadense</name>
    <name type="common">Sea Island cotton</name>
    <name type="synonym">Hibiscus barbadensis</name>
    <dbReference type="NCBI Taxonomy" id="3634"/>
    <lineage>
        <taxon>Eukaryota</taxon>
        <taxon>Viridiplantae</taxon>
        <taxon>Streptophyta</taxon>
        <taxon>Embryophyta</taxon>
        <taxon>Tracheophyta</taxon>
        <taxon>Spermatophyta</taxon>
        <taxon>Magnoliopsida</taxon>
        <taxon>eudicotyledons</taxon>
        <taxon>Gunneridae</taxon>
        <taxon>Pentapetalae</taxon>
        <taxon>rosids</taxon>
        <taxon>malvids</taxon>
        <taxon>Malvales</taxon>
        <taxon>Malvaceae</taxon>
        <taxon>Malvoideae</taxon>
        <taxon>Gossypium</taxon>
    </lineage>
</organism>
<reference evidence="2 3" key="1">
    <citation type="submission" date="2015-01" db="EMBL/GenBank/DDBJ databases">
        <title>Genome of allotetraploid Gossypium barbadense reveals genomic plasticity and fiber elongation in cotton evolution.</title>
        <authorList>
            <person name="Chen X."/>
            <person name="Liu X."/>
            <person name="Zhao B."/>
            <person name="Zheng H."/>
            <person name="Hu Y."/>
            <person name="Lu G."/>
            <person name="Yang C."/>
            <person name="Chen J."/>
            <person name="Shan C."/>
            <person name="Zhang L."/>
            <person name="Zhou Y."/>
            <person name="Wang L."/>
            <person name="Guo W."/>
            <person name="Bai Y."/>
            <person name="Ruan J."/>
            <person name="Shangguan X."/>
            <person name="Mao Y."/>
            <person name="Jiang J."/>
            <person name="Zhu Y."/>
            <person name="Lei J."/>
            <person name="Kang H."/>
            <person name="Chen S."/>
            <person name="He X."/>
            <person name="Wang R."/>
            <person name="Wang Y."/>
            <person name="Chen J."/>
            <person name="Wang L."/>
            <person name="Yu S."/>
            <person name="Wang B."/>
            <person name="Wei J."/>
            <person name="Song S."/>
            <person name="Lu X."/>
            <person name="Gao Z."/>
            <person name="Gu W."/>
            <person name="Deng X."/>
            <person name="Ma D."/>
            <person name="Wang S."/>
            <person name="Liang W."/>
            <person name="Fang L."/>
            <person name="Cai C."/>
            <person name="Zhu X."/>
            <person name="Zhou B."/>
            <person name="Zhang Y."/>
            <person name="Chen Z."/>
            <person name="Xu S."/>
            <person name="Zhu R."/>
            <person name="Wang S."/>
            <person name="Zhang T."/>
            <person name="Zhao G."/>
        </authorList>
    </citation>
    <scope>NUCLEOTIDE SEQUENCE [LARGE SCALE GENOMIC DNA]</scope>
    <source>
        <strain evidence="3">cv. Xinhai21</strain>
        <tissue evidence="2">Leaf</tissue>
    </source>
</reference>
<evidence type="ECO:0000259" key="1">
    <source>
        <dbReference type="Pfam" id="PF12776"/>
    </source>
</evidence>
<protein>
    <recommendedName>
        <fullName evidence="1">Myb/SANT-like domain-containing protein</fullName>
    </recommendedName>
</protein>
<evidence type="ECO:0000313" key="2">
    <source>
        <dbReference type="EMBL" id="PPR96722.1"/>
    </source>
</evidence>
<evidence type="ECO:0000313" key="3">
    <source>
        <dbReference type="Proteomes" id="UP000239757"/>
    </source>
</evidence>
<proteinExistence type="predicted"/>
<dbReference type="AlphaFoldDB" id="A0A2P5X049"/>
<dbReference type="Proteomes" id="UP000239757">
    <property type="component" value="Unassembled WGS sequence"/>
</dbReference>
<dbReference type="InterPro" id="IPR024752">
    <property type="entry name" value="Myb/SANT-like_dom"/>
</dbReference>
<dbReference type="EMBL" id="KZ665999">
    <property type="protein sequence ID" value="PPR96722.1"/>
    <property type="molecule type" value="Genomic_DNA"/>
</dbReference>
<dbReference type="PANTHER" id="PTHR46929:SF23">
    <property type="entry name" value="L10-INTERACTING MYB DOMAIN-CONTAINING PROTEIN-LIKE"/>
    <property type="match status" value="1"/>
</dbReference>
<dbReference type="Pfam" id="PF12776">
    <property type="entry name" value="Myb_DNA-bind_3"/>
    <property type="match status" value="1"/>
</dbReference>
<dbReference type="OrthoDB" id="1301570at2759"/>
<gene>
    <name evidence="2" type="ORF">GOBAR_AA23942</name>
</gene>
<sequence>MLNFPGHRGGPKGNKPSDTFKTVSINRVAESISERFQVQCDAKHVENHLRTVKNQWQIICTIRGESGFGWDDNMKMITCDRATYDATVMAYKKYEPFLNKSIDHYDKIALVVGKDMATGSFARTFADIDLADGNQDLVPIDYDNEETKEIRHHIFTKK</sequence>